<dbReference type="GO" id="GO:0016887">
    <property type="term" value="F:ATP hydrolysis activity"/>
    <property type="evidence" value="ECO:0007669"/>
    <property type="project" value="InterPro"/>
</dbReference>
<evidence type="ECO:0000256" key="3">
    <source>
        <dbReference type="ARBA" id="ARBA00038088"/>
    </source>
</evidence>
<dbReference type="PANTHER" id="PTHR42960:SF1">
    <property type="entry name" value="YCF46 PROTEIN"/>
    <property type="match status" value="1"/>
</dbReference>
<keyword evidence="1" id="KW-0547">Nucleotide-binding</keyword>
<dbReference type="GO" id="GO:0006508">
    <property type="term" value="P:proteolysis"/>
    <property type="evidence" value="ECO:0007669"/>
    <property type="project" value="UniProtKB-KW"/>
</dbReference>
<evidence type="ECO:0000313" key="8">
    <source>
        <dbReference type="Proteomes" id="UP000315010"/>
    </source>
</evidence>
<protein>
    <recommendedName>
        <fullName evidence="4">Uncharacterized AAA domain-containing protein ycf46</fullName>
    </recommendedName>
</protein>
<accession>A0A5C5Z4N0</accession>
<dbReference type="InterPro" id="IPR052381">
    <property type="entry name" value="AAA_domain_protein"/>
</dbReference>
<sequence>MDQPSRKVSVPDWYPGWAREMANLYFAANTCVFVLHGNVNDLYHCRVTTKGKTVDQFCGLTDFLSLQIFGAWDLVTSYDMGQGIQAQAGADQQRHRDMMAILATNIGSPTTWTRSPDDVLTNYQRMIQRNLLEDSPADRKRIAFLFPYAQFLVPAAAQSSIANTQASHLVRFLSWAQNPYIKRVNMAICLITETLNDLNKRLVEDPHVATIDIPLPSDSTRRVFIETSFDMEDSESADAESENQQNSKGMSVASITQVSNGLNLVNLNVAMSRSKLSGKSVDVREFRRLKKDLIERQCHDLVTFLEPTHTLDMVVGHTAAKDRLKLDAKWIVEGQLDSAPMGYLICGPVGTGKTFISECYAGSIGIPCLVLKNFRSKYVGETEGNLEKVLSTLRSLGPVVVIIDEADAALGNRESGGDSGTSNRVFSMIASQMGNTRFRGKIIWMLLTSRPELLPIDLKRQGRAEVHIPLFYPKEESELKTMFAIMGKKNKVVMADDAIPDVSIDRELSGADIESIVLGAKREMMAENRTMLTRADMQLALDSFIPSAQGMEKQLQELVAVLECTDRRFLTAQWREELSLPNGRAVLQKKVAAIQEYLGRD</sequence>
<evidence type="ECO:0000256" key="5">
    <source>
        <dbReference type="SAM" id="MobiDB-lite"/>
    </source>
</evidence>
<name>A0A5C5Z4N0_9BACT</name>
<feature type="domain" description="AAA+ ATPase" evidence="6">
    <location>
        <begin position="339"/>
        <end position="474"/>
    </location>
</feature>
<feature type="region of interest" description="Disordered" evidence="5">
    <location>
        <begin position="231"/>
        <end position="250"/>
    </location>
</feature>
<dbReference type="Pfam" id="PF00004">
    <property type="entry name" value="AAA"/>
    <property type="match status" value="1"/>
</dbReference>
<evidence type="ECO:0000256" key="1">
    <source>
        <dbReference type="ARBA" id="ARBA00022741"/>
    </source>
</evidence>
<comment type="caution">
    <text evidence="7">The sequence shown here is derived from an EMBL/GenBank/DDBJ whole genome shotgun (WGS) entry which is preliminary data.</text>
</comment>
<dbReference type="InterPro" id="IPR027417">
    <property type="entry name" value="P-loop_NTPase"/>
</dbReference>
<dbReference type="AlphaFoldDB" id="A0A5C5Z4N0"/>
<dbReference type="Proteomes" id="UP000315010">
    <property type="component" value="Unassembled WGS sequence"/>
</dbReference>
<dbReference type="Gene3D" id="3.40.50.300">
    <property type="entry name" value="P-loop containing nucleotide triphosphate hydrolases"/>
    <property type="match status" value="1"/>
</dbReference>
<proteinExistence type="inferred from homology"/>
<evidence type="ECO:0000259" key="6">
    <source>
        <dbReference type="SMART" id="SM00382"/>
    </source>
</evidence>
<keyword evidence="7" id="KW-0645">Protease</keyword>
<comment type="similarity">
    <text evidence="3">Belongs to the AAA ATPase family. Highly divergent.</text>
</comment>
<evidence type="ECO:0000256" key="2">
    <source>
        <dbReference type="ARBA" id="ARBA00022840"/>
    </source>
</evidence>
<gene>
    <name evidence="7" type="primary">ftsH_1</name>
    <name evidence="7" type="ORF">CA13_34510</name>
</gene>
<keyword evidence="2" id="KW-0067">ATP-binding</keyword>
<feature type="compositionally biased region" description="Acidic residues" evidence="5">
    <location>
        <begin position="231"/>
        <end position="241"/>
    </location>
</feature>
<reference evidence="7 8" key="1">
    <citation type="submission" date="2019-02" db="EMBL/GenBank/DDBJ databases">
        <title>Deep-cultivation of Planctomycetes and their phenomic and genomic characterization uncovers novel biology.</title>
        <authorList>
            <person name="Wiegand S."/>
            <person name="Jogler M."/>
            <person name="Boedeker C."/>
            <person name="Pinto D."/>
            <person name="Vollmers J."/>
            <person name="Rivas-Marin E."/>
            <person name="Kohn T."/>
            <person name="Peeters S.H."/>
            <person name="Heuer A."/>
            <person name="Rast P."/>
            <person name="Oberbeckmann S."/>
            <person name="Bunk B."/>
            <person name="Jeske O."/>
            <person name="Meyerdierks A."/>
            <person name="Storesund J.E."/>
            <person name="Kallscheuer N."/>
            <person name="Luecker S."/>
            <person name="Lage O.M."/>
            <person name="Pohl T."/>
            <person name="Merkel B.J."/>
            <person name="Hornburger P."/>
            <person name="Mueller R.-W."/>
            <person name="Bruemmer F."/>
            <person name="Labrenz M."/>
            <person name="Spormann A.M."/>
            <person name="Op Den Camp H."/>
            <person name="Overmann J."/>
            <person name="Amann R."/>
            <person name="Jetten M.S.M."/>
            <person name="Mascher T."/>
            <person name="Medema M.H."/>
            <person name="Devos D.P."/>
            <person name="Kaster A.-K."/>
            <person name="Ovreas L."/>
            <person name="Rohde M."/>
            <person name="Galperin M.Y."/>
            <person name="Jogler C."/>
        </authorList>
    </citation>
    <scope>NUCLEOTIDE SEQUENCE [LARGE SCALE GENOMIC DNA]</scope>
    <source>
        <strain evidence="7 8">CA13</strain>
    </source>
</reference>
<dbReference type="SUPFAM" id="SSF52540">
    <property type="entry name" value="P-loop containing nucleoside triphosphate hydrolases"/>
    <property type="match status" value="1"/>
</dbReference>
<dbReference type="CDD" id="cd19481">
    <property type="entry name" value="RecA-like_protease"/>
    <property type="match status" value="1"/>
</dbReference>
<dbReference type="SMART" id="SM00382">
    <property type="entry name" value="AAA"/>
    <property type="match status" value="1"/>
</dbReference>
<dbReference type="GO" id="GO:0008237">
    <property type="term" value="F:metallopeptidase activity"/>
    <property type="evidence" value="ECO:0007669"/>
    <property type="project" value="UniProtKB-KW"/>
</dbReference>
<dbReference type="EMBL" id="SJPJ01000001">
    <property type="protein sequence ID" value="TWT81996.1"/>
    <property type="molecule type" value="Genomic_DNA"/>
</dbReference>
<dbReference type="InterPro" id="IPR003593">
    <property type="entry name" value="AAA+_ATPase"/>
</dbReference>
<evidence type="ECO:0000256" key="4">
    <source>
        <dbReference type="ARBA" id="ARBA00040480"/>
    </source>
</evidence>
<dbReference type="GO" id="GO:0005524">
    <property type="term" value="F:ATP binding"/>
    <property type="evidence" value="ECO:0007669"/>
    <property type="project" value="UniProtKB-KW"/>
</dbReference>
<evidence type="ECO:0000313" key="7">
    <source>
        <dbReference type="EMBL" id="TWT81996.1"/>
    </source>
</evidence>
<keyword evidence="7" id="KW-0482">Metalloprotease</keyword>
<organism evidence="7 8">
    <name type="scientific">Novipirellula herctigrandis</name>
    <dbReference type="NCBI Taxonomy" id="2527986"/>
    <lineage>
        <taxon>Bacteria</taxon>
        <taxon>Pseudomonadati</taxon>
        <taxon>Planctomycetota</taxon>
        <taxon>Planctomycetia</taxon>
        <taxon>Pirellulales</taxon>
        <taxon>Pirellulaceae</taxon>
        <taxon>Novipirellula</taxon>
    </lineage>
</organism>
<keyword evidence="7" id="KW-0378">Hydrolase</keyword>
<keyword evidence="8" id="KW-1185">Reference proteome</keyword>
<dbReference type="InterPro" id="IPR003959">
    <property type="entry name" value="ATPase_AAA_core"/>
</dbReference>
<dbReference type="PANTHER" id="PTHR42960">
    <property type="entry name" value="YCF46 PROTEIN"/>
    <property type="match status" value="1"/>
</dbReference>